<keyword evidence="2" id="KW-0830">Ubiquinone</keyword>
<sequence length="212" mass="23046">MDAGQPGASDAQQLEDIRRAFDARAATYDESRMHREVAAAVADFVDLTDVDDVLDVATGTGLMLRALARLSPAIALTGVDVAPAMLEVARRHLPEATFVEADAALVPLADASTDLITCVTALHAIPNTAAALAEWHRLLRPLGRVVSATFVAEGRRGPLQRNHLYPADHRPFETRERLAETVARHGFAITRSMLWSDEVDTLLIAEWLPAPR</sequence>
<dbReference type="PANTHER" id="PTHR43591">
    <property type="entry name" value="METHYLTRANSFERASE"/>
    <property type="match status" value="1"/>
</dbReference>
<keyword evidence="3" id="KW-1185">Reference proteome</keyword>
<protein>
    <submittedName>
        <fullName evidence="2">Ubiquinone/menaquinone biosynthesis C-methylase UbiE</fullName>
    </submittedName>
</protein>
<feature type="domain" description="Methyltransferase type 11" evidence="1">
    <location>
        <begin position="54"/>
        <end position="146"/>
    </location>
</feature>
<evidence type="ECO:0000259" key="1">
    <source>
        <dbReference type="Pfam" id="PF08241"/>
    </source>
</evidence>
<dbReference type="SUPFAM" id="SSF53335">
    <property type="entry name" value="S-adenosyl-L-methionine-dependent methyltransferases"/>
    <property type="match status" value="1"/>
</dbReference>
<dbReference type="RefSeq" id="WP_307357080.1">
    <property type="nucleotide sequence ID" value="NZ_JAUSXK010000001.1"/>
</dbReference>
<accession>A0ABU0P3H2</accession>
<dbReference type="PANTHER" id="PTHR43591:SF99">
    <property type="entry name" value="OS06G0646000 PROTEIN"/>
    <property type="match status" value="1"/>
</dbReference>
<comment type="caution">
    <text evidence="2">The sequence shown here is derived from an EMBL/GenBank/DDBJ whole genome shotgun (WGS) entry which is preliminary data.</text>
</comment>
<evidence type="ECO:0000313" key="2">
    <source>
        <dbReference type="EMBL" id="MDQ0641878.1"/>
    </source>
</evidence>
<dbReference type="InterPro" id="IPR029063">
    <property type="entry name" value="SAM-dependent_MTases_sf"/>
</dbReference>
<dbReference type="Proteomes" id="UP001239085">
    <property type="component" value="Unassembled WGS sequence"/>
</dbReference>
<gene>
    <name evidence="2" type="ORF">QFZ46_000038</name>
</gene>
<evidence type="ECO:0000313" key="3">
    <source>
        <dbReference type="Proteomes" id="UP001239085"/>
    </source>
</evidence>
<organism evidence="2 3">
    <name type="scientific">Microbacterium murale</name>
    <dbReference type="NCBI Taxonomy" id="1081040"/>
    <lineage>
        <taxon>Bacteria</taxon>
        <taxon>Bacillati</taxon>
        <taxon>Actinomycetota</taxon>
        <taxon>Actinomycetes</taxon>
        <taxon>Micrococcales</taxon>
        <taxon>Microbacteriaceae</taxon>
        <taxon>Microbacterium</taxon>
    </lineage>
</organism>
<dbReference type="Pfam" id="PF08241">
    <property type="entry name" value="Methyltransf_11"/>
    <property type="match status" value="1"/>
</dbReference>
<name>A0ABU0P3H2_9MICO</name>
<dbReference type="CDD" id="cd02440">
    <property type="entry name" value="AdoMet_MTases"/>
    <property type="match status" value="1"/>
</dbReference>
<dbReference type="InterPro" id="IPR013216">
    <property type="entry name" value="Methyltransf_11"/>
</dbReference>
<dbReference type="EMBL" id="JAUSXK010000001">
    <property type="protein sequence ID" value="MDQ0641878.1"/>
    <property type="molecule type" value="Genomic_DNA"/>
</dbReference>
<proteinExistence type="predicted"/>
<reference evidence="2 3" key="1">
    <citation type="submission" date="2023-07" db="EMBL/GenBank/DDBJ databases">
        <title>Comparative genomics of wheat-associated soil bacteria to identify genetic determinants of phenazine resistance.</title>
        <authorList>
            <person name="Mouncey N."/>
        </authorList>
    </citation>
    <scope>NUCLEOTIDE SEQUENCE [LARGE SCALE GENOMIC DNA]</scope>
    <source>
        <strain evidence="2 3">W2I7</strain>
    </source>
</reference>
<dbReference type="Gene3D" id="3.40.50.150">
    <property type="entry name" value="Vaccinia Virus protein VP39"/>
    <property type="match status" value="1"/>
</dbReference>